<dbReference type="Proteomes" id="UP001569175">
    <property type="component" value="Unassembled WGS sequence"/>
</dbReference>
<feature type="coiled-coil region" evidence="1">
    <location>
        <begin position="137"/>
        <end position="171"/>
    </location>
</feature>
<keyword evidence="1" id="KW-0175">Coiled coil</keyword>
<evidence type="ECO:0000256" key="2">
    <source>
        <dbReference type="SAM" id="MobiDB-lite"/>
    </source>
</evidence>
<feature type="transmembrane region" description="Helical" evidence="3">
    <location>
        <begin position="63"/>
        <end position="90"/>
    </location>
</feature>
<feature type="coiled-coil region" evidence="1">
    <location>
        <begin position="204"/>
        <end position="262"/>
    </location>
</feature>
<evidence type="ECO:0000256" key="1">
    <source>
        <dbReference type="SAM" id="Coils"/>
    </source>
</evidence>
<dbReference type="EMBL" id="JBGOOL010000009">
    <property type="protein sequence ID" value="MEZ8052433.1"/>
    <property type="molecule type" value="Genomic_DNA"/>
</dbReference>
<accession>A0ABV4KJ24</accession>
<reference evidence="4 5" key="1">
    <citation type="submission" date="2024-06" db="EMBL/GenBank/DDBJ databases">
        <authorList>
            <person name="Steensen K."/>
            <person name="Seneca J."/>
            <person name="Bartlau N."/>
            <person name="Yu A.X."/>
            <person name="Polz M.F."/>
        </authorList>
    </citation>
    <scope>NUCLEOTIDE SEQUENCE [LARGE SCALE GENOMIC DNA]</scope>
    <source>
        <strain evidence="4 5">1F9</strain>
    </source>
</reference>
<proteinExistence type="predicted"/>
<feature type="compositionally biased region" description="Low complexity" evidence="2">
    <location>
        <begin position="343"/>
        <end position="353"/>
    </location>
</feature>
<keyword evidence="3" id="KW-0812">Transmembrane</keyword>
<evidence type="ECO:0000256" key="3">
    <source>
        <dbReference type="SAM" id="Phobius"/>
    </source>
</evidence>
<evidence type="ECO:0008006" key="6">
    <source>
        <dbReference type="Google" id="ProtNLM"/>
    </source>
</evidence>
<organism evidence="4 5">
    <name type="scientific">Vibrio atlanticus</name>
    <dbReference type="NCBI Taxonomy" id="693153"/>
    <lineage>
        <taxon>Bacteria</taxon>
        <taxon>Pseudomonadati</taxon>
        <taxon>Pseudomonadota</taxon>
        <taxon>Gammaproteobacteria</taxon>
        <taxon>Vibrionales</taxon>
        <taxon>Vibrionaceae</taxon>
        <taxon>Vibrio</taxon>
    </lineage>
</organism>
<sequence>MKELVSALSQATANRLKSPILGSFVLSWLVINHASILTFVFSTSEKKIELLNSDSIYWSLEPSFWSCAPMMTIVYPAIASLLYTFGLPWVQYKIDIKKFRLVDAKRIKEKHRADRYTYLSQKRTSKAKAESNPEYWKDKLSRDLDKWDLDRSNLQSELDLTRETRDSLQQQVNSSNSIQTNLSEEIERVRKQHHDDQQLSLKKESELQNELSARDQELDTLQKSILDLESKLGLEDALKNQLKALEESVDQYKLQLVEANNRYSDSQTSVGNLLLVIDNLNDSLRSAELFQAPRSVNSNTAVEQAVISKMKAFIDGALEPVKEIVETEREPITKAKRKHELALEQQKTQQQLEEVQKSLESLDTDPNQAINMWD</sequence>
<feature type="compositionally biased region" description="Polar residues" evidence="2">
    <location>
        <begin position="358"/>
        <end position="374"/>
    </location>
</feature>
<dbReference type="RefSeq" id="WP_122055582.1">
    <property type="nucleotide sequence ID" value="NZ_JBGOOL010000009.1"/>
</dbReference>
<evidence type="ECO:0000313" key="4">
    <source>
        <dbReference type="EMBL" id="MEZ8052433.1"/>
    </source>
</evidence>
<keyword evidence="5" id="KW-1185">Reference proteome</keyword>
<feature type="transmembrane region" description="Helical" evidence="3">
    <location>
        <begin position="20"/>
        <end position="43"/>
    </location>
</feature>
<evidence type="ECO:0000313" key="5">
    <source>
        <dbReference type="Proteomes" id="UP001569175"/>
    </source>
</evidence>
<keyword evidence="3" id="KW-1133">Transmembrane helix</keyword>
<comment type="caution">
    <text evidence="4">The sequence shown here is derived from an EMBL/GenBank/DDBJ whole genome shotgun (WGS) entry which is preliminary data.</text>
</comment>
<protein>
    <recommendedName>
        <fullName evidence="6">Chromosome partition protein Smc</fullName>
    </recommendedName>
</protein>
<keyword evidence="3" id="KW-0472">Membrane</keyword>
<gene>
    <name evidence="4" type="ORF">ACED57_04635</name>
</gene>
<feature type="region of interest" description="Disordered" evidence="2">
    <location>
        <begin position="342"/>
        <end position="374"/>
    </location>
</feature>
<name>A0ABV4KJ24_9VIBR</name>